<keyword evidence="2" id="KW-0378">Hydrolase</keyword>
<organism evidence="2 3">
    <name type="scientific">Phaeomoniella chlamydospora</name>
    <name type="common">Phaeoacremonium chlamydosporum</name>
    <dbReference type="NCBI Taxonomy" id="158046"/>
    <lineage>
        <taxon>Eukaryota</taxon>
        <taxon>Fungi</taxon>
        <taxon>Dikarya</taxon>
        <taxon>Ascomycota</taxon>
        <taxon>Pezizomycotina</taxon>
        <taxon>Eurotiomycetes</taxon>
        <taxon>Chaetothyriomycetidae</taxon>
        <taxon>Phaeomoniellales</taxon>
        <taxon>Phaeomoniellaceae</taxon>
        <taxon>Phaeomoniella</taxon>
    </lineage>
</organism>
<dbReference type="SUPFAM" id="SSF51556">
    <property type="entry name" value="Metallo-dependent hydrolases"/>
    <property type="match status" value="1"/>
</dbReference>
<reference evidence="2 3" key="1">
    <citation type="submission" date="2015-05" db="EMBL/GenBank/DDBJ databases">
        <title>Distinctive expansion of gene families associated with plant cell wall degradation and secondary metabolism in the genomes of grapevine trunk pathogens.</title>
        <authorList>
            <person name="Lawrence D.P."/>
            <person name="Travadon R."/>
            <person name="Rolshausen P.E."/>
            <person name="Baumgartner K."/>
        </authorList>
    </citation>
    <scope>NUCLEOTIDE SEQUENCE [LARGE SCALE GENOMIC DNA]</scope>
    <source>
        <strain evidence="2">UCRPC4</strain>
    </source>
</reference>
<dbReference type="PANTHER" id="PTHR43135">
    <property type="entry name" value="ALPHA-D-RIBOSE 1-METHYLPHOSPHONATE 5-TRIPHOSPHATE DIPHOSPHATASE"/>
    <property type="match status" value="1"/>
</dbReference>
<feature type="domain" description="Amidohydrolase-related" evidence="1">
    <location>
        <begin position="1"/>
        <end position="301"/>
    </location>
</feature>
<dbReference type="SUPFAM" id="SSF51338">
    <property type="entry name" value="Composite domain of metallo-dependent hydrolases"/>
    <property type="match status" value="1"/>
</dbReference>
<name>A0A0G2EET8_PHACM</name>
<dbReference type="InterPro" id="IPR032466">
    <property type="entry name" value="Metal_Hydrolase"/>
</dbReference>
<evidence type="ECO:0000313" key="3">
    <source>
        <dbReference type="Proteomes" id="UP000053317"/>
    </source>
</evidence>
<dbReference type="InterPro" id="IPR051781">
    <property type="entry name" value="Metallo-dep_Hydrolase"/>
</dbReference>
<protein>
    <submittedName>
        <fullName evidence="2">Putative amidohydrolase 1</fullName>
    </submittedName>
</protein>
<dbReference type="AlphaFoldDB" id="A0A0G2EET8"/>
<dbReference type="PANTHER" id="PTHR43135:SF3">
    <property type="entry name" value="ALPHA-D-RIBOSE 1-METHYLPHOSPHONATE 5-TRIPHOSPHATE DIPHOSPHATASE"/>
    <property type="match status" value="1"/>
</dbReference>
<evidence type="ECO:0000313" key="2">
    <source>
        <dbReference type="EMBL" id="KKY21372.1"/>
    </source>
</evidence>
<dbReference type="Proteomes" id="UP000053317">
    <property type="component" value="Unassembled WGS sequence"/>
</dbReference>
<dbReference type="InterPro" id="IPR006680">
    <property type="entry name" value="Amidohydro-rel"/>
</dbReference>
<accession>A0A0G2EET8</accession>
<dbReference type="Gene3D" id="3.20.20.140">
    <property type="entry name" value="Metal-dependent hydrolases"/>
    <property type="match status" value="1"/>
</dbReference>
<dbReference type="GO" id="GO:0016810">
    <property type="term" value="F:hydrolase activity, acting on carbon-nitrogen (but not peptide) bonds"/>
    <property type="evidence" value="ECO:0007669"/>
    <property type="project" value="InterPro"/>
</dbReference>
<evidence type="ECO:0000259" key="1">
    <source>
        <dbReference type="Pfam" id="PF01979"/>
    </source>
</evidence>
<keyword evidence="3" id="KW-1185">Reference proteome</keyword>
<dbReference type="EMBL" id="LCWF01000086">
    <property type="protein sequence ID" value="KKY21372.1"/>
    <property type="molecule type" value="Genomic_DNA"/>
</dbReference>
<reference evidence="2 3" key="2">
    <citation type="submission" date="2015-05" db="EMBL/GenBank/DDBJ databases">
        <authorList>
            <person name="Morales-Cruz A."/>
            <person name="Amrine K.C."/>
            <person name="Cantu D."/>
        </authorList>
    </citation>
    <scope>NUCLEOTIDE SEQUENCE [LARGE SCALE GENOMIC DNA]</scope>
    <source>
        <strain evidence="2">UCRPC4</strain>
    </source>
</reference>
<comment type="caution">
    <text evidence="2">The sequence shown here is derived from an EMBL/GenBank/DDBJ whole genome shotgun (WGS) entry which is preliminary data.</text>
</comment>
<dbReference type="Pfam" id="PF01979">
    <property type="entry name" value="Amidohydro_1"/>
    <property type="match status" value="1"/>
</dbReference>
<dbReference type="OrthoDB" id="5595695at2759"/>
<proteinExistence type="predicted"/>
<dbReference type="InterPro" id="IPR011059">
    <property type="entry name" value="Metal-dep_hydrolase_composite"/>
</dbReference>
<dbReference type="InterPro" id="IPR057744">
    <property type="entry name" value="OTAase-like"/>
</dbReference>
<sequence length="329" mass="35081">MLHRGFTTVRDTGGSNNSLRSAIAENLVPGPRLFIAGKALSQTGGHADLRASHEGAQFKCCDSSTPGFGRVCDGVPACLEAARDELRQGANFLKVMCGGGVVSPSDPLQMVQFTASELQAITSTASSIGTYVTAHAYTDSAVRHAVTNGCKGIEHGNFVSRATAEWLRCEHADVIITPTLATYRAMSLPENRSMFSPDAQRKNDQVLVSGLDSIRLFHDLGITMGFGTDLLAHMHELQNTEFEIRGSVLPASEVLKHATINGAKVLGMDGKLGIIKEGAFADLLVLEQNPLCNVDVLAEGGDNLSAILKEGRVVMSQLQSLDIDAIYAR</sequence>
<dbReference type="CDD" id="cd01299">
    <property type="entry name" value="Met_dep_hydrolase_A"/>
    <property type="match status" value="1"/>
</dbReference>
<gene>
    <name evidence="2" type="ORF">UCRPC4_g03810</name>
</gene>